<dbReference type="Proteomes" id="UP000192923">
    <property type="component" value="Unassembled WGS sequence"/>
</dbReference>
<name>A0A1Y6D076_9GAMM</name>
<evidence type="ECO:0000313" key="2">
    <source>
        <dbReference type="EMBL" id="SMF95850.1"/>
    </source>
</evidence>
<evidence type="ECO:0000259" key="1">
    <source>
        <dbReference type="Pfam" id="PF01850"/>
    </source>
</evidence>
<proteinExistence type="predicted"/>
<dbReference type="SUPFAM" id="SSF88723">
    <property type="entry name" value="PIN domain-like"/>
    <property type="match status" value="1"/>
</dbReference>
<dbReference type="CDD" id="cd09874">
    <property type="entry name" value="PIN_MT3492-like"/>
    <property type="match status" value="1"/>
</dbReference>
<dbReference type="OrthoDB" id="5568064at2"/>
<dbReference type="STRING" id="1760988.SAMN02949497_3225"/>
<protein>
    <submittedName>
        <fullName evidence="2">PIN domain-containing protein</fullName>
    </submittedName>
</protein>
<dbReference type="Pfam" id="PF01850">
    <property type="entry name" value="PIN"/>
    <property type="match status" value="1"/>
</dbReference>
<dbReference type="RefSeq" id="WP_085214421.1">
    <property type="nucleotide sequence ID" value="NZ_FXAM01000001.1"/>
</dbReference>
<dbReference type="EMBL" id="FXAM01000001">
    <property type="protein sequence ID" value="SMF95850.1"/>
    <property type="molecule type" value="Genomic_DNA"/>
</dbReference>
<dbReference type="Gene3D" id="3.40.50.1010">
    <property type="entry name" value="5'-nuclease"/>
    <property type="match status" value="1"/>
</dbReference>
<reference evidence="2 3" key="1">
    <citation type="submission" date="2016-12" db="EMBL/GenBank/DDBJ databases">
        <authorList>
            <person name="Song W.-J."/>
            <person name="Kurnit D.M."/>
        </authorList>
    </citation>
    <scope>NUCLEOTIDE SEQUENCE [LARGE SCALE GENOMIC DNA]</scope>
    <source>
        <strain evidence="2 3">175</strain>
    </source>
</reference>
<sequence length="144" mass="15542">MILYLDTTAFLKLYVAAQESPAMHVASASAQAMYTHSLAYAEIRAGLAKAVREKYITATALPGLISTFEEDWARLRIVQASEALIRRAGDLAQGFGLRGHDSIHLAAAEAVGRALPEMDYRLALLDGKLADAARGLGMNVLNIR</sequence>
<keyword evidence="3" id="KW-1185">Reference proteome</keyword>
<dbReference type="AlphaFoldDB" id="A0A1Y6D076"/>
<dbReference type="InterPro" id="IPR002716">
    <property type="entry name" value="PIN_dom"/>
</dbReference>
<gene>
    <name evidence="2" type="ORF">SAMN02949497_3225</name>
</gene>
<dbReference type="InterPro" id="IPR029060">
    <property type="entry name" value="PIN-like_dom_sf"/>
</dbReference>
<organism evidence="2 3">
    <name type="scientific">Methylomagnum ishizawai</name>
    <dbReference type="NCBI Taxonomy" id="1760988"/>
    <lineage>
        <taxon>Bacteria</taxon>
        <taxon>Pseudomonadati</taxon>
        <taxon>Pseudomonadota</taxon>
        <taxon>Gammaproteobacteria</taxon>
        <taxon>Methylococcales</taxon>
        <taxon>Methylococcaceae</taxon>
        <taxon>Methylomagnum</taxon>
    </lineage>
</organism>
<accession>A0A1Y6D076</accession>
<feature type="domain" description="PIN" evidence="1">
    <location>
        <begin position="4"/>
        <end position="115"/>
    </location>
</feature>
<evidence type="ECO:0000313" key="3">
    <source>
        <dbReference type="Proteomes" id="UP000192923"/>
    </source>
</evidence>